<reference evidence="1 2" key="1">
    <citation type="journal article" date="2012" name="PLoS Pathog.">
        <title>Diverse lifestyles and strategies of plant pathogenesis encoded in the genomes of eighteen Dothideomycetes fungi.</title>
        <authorList>
            <person name="Ohm R.A."/>
            <person name="Feau N."/>
            <person name="Henrissat B."/>
            <person name="Schoch C.L."/>
            <person name="Horwitz B.A."/>
            <person name="Barry K.W."/>
            <person name="Condon B.J."/>
            <person name="Copeland A.C."/>
            <person name="Dhillon B."/>
            <person name="Glaser F."/>
            <person name="Hesse C.N."/>
            <person name="Kosti I."/>
            <person name="LaButti K."/>
            <person name="Lindquist E.A."/>
            <person name="Lucas S."/>
            <person name="Salamov A.A."/>
            <person name="Bradshaw R.E."/>
            <person name="Ciuffetti L."/>
            <person name="Hamelin R.C."/>
            <person name="Kema G.H.J."/>
            <person name="Lawrence C."/>
            <person name="Scott J.A."/>
            <person name="Spatafora J.W."/>
            <person name="Turgeon B.G."/>
            <person name="de Wit P.J.G.M."/>
            <person name="Zhong S."/>
            <person name="Goodwin S.B."/>
            <person name="Grigoriev I.V."/>
        </authorList>
    </citation>
    <scope>NUCLEOTIDE SEQUENCE [LARGE SCALE GENOMIC DNA]</scope>
    <source>
        <strain evidence="1 2">CIRAD86</strain>
    </source>
</reference>
<dbReference type="HOGENOM" id="CLU_1971494_0_0_1"/>
<name>M3AST1_PSEFD</name>
<evidence type="ECO:0000313" key="2">
    <source>
        <dbReference type="Proteomes" id="UP000016932"/>
    </source>
</evidence>
<dbReference type="RefSeq" id="XP_007929452.1">
    <property type="nucleotide sequence ID" value="XM_007931261.1"/>
</dbReference>
<keyword evidence="2" id="KW-1185">Reference proteome</keyword>
<organism evidence="1 2">
    <name type="scientific">Pseudocercospora fijiensis (strain CIRAD86)</name>
    <name type="common">Black leaf streak disease fungus</name>
    <name type="synonym">Mycosphaerella fijiensis</name>
    <dbReference type="NCBI Taxonomy" id="383855"/>
    <lineage>
        <taxon>Eukaryota</taxon>
        <taxon>Fungi</taxon>
        <taxon>Dikarya</taxon>
        <taxon>Ascomycota</taxon>
        <taxon>Pezizomycotina</taxon>
        <taxon>Dothideomycetes</taxon>
        <taxon>Dothideomycetidae</taxon>
        <taxon>Mycosphaerellales</taxon>
        <taxon>Mycosphaerellaceae</taxon>
        <taxon>Pseudocercospora</taxon>
    </lineage>
</organism>
<dbReference type="KEGG" id="pfj:MYCFIDRAFT_177494"/>
<protein>
    <submittedName>
        <fullName evidence="1">Uncharacterized protein</fullName>
    </submittedName>
</protein>
<evidence type="ECO:0000313" key="1">
    <source>
        <dbReference type="EMBL" id="EME80552.1"/>
    </source>
</evidence>
<gene>
    <name evidence="1" type="ORF">MYCFIDRAFT_177494</name>
</gene>
<sequence>MTVYIEEKLARAWEGIEVKRGFEPTVEQLADVIMEVLGGVGDDKCVVRTVNLCVTHPEASPGSSDQTQLLDSGSDDRATIFRGHWLNFTFPLDEKRSYRISVEITVQDTTTLHSSKISKELNTQSAD</sequence>
<dbReference type="AlphaFoldDB" id="M3AST1"/>
<dbReference type="VEuPathDB" id="FungiDB:MYCFIDRAFT_177494"/>
<accession>M3AST1</accession>
<proteinExistence type="predicted"/>
<dbReference type="GeneID" id="19333759"/>
<dbReference type="Proteomes" id="UP000016932">
    <property type="component" value="Unassembled WGS sequence"/>
</dbReference>
<dbReference type="EMBL" id="KB446561">
    <property type="protein sequence ID" value="EME80552.1"/>
    <property type="molecule type" value="Genomic_DNA"/>
</dbReference>